<dbReference type="InterPro" id="IPR026634">
    <property type="entry name" value="TPST-like"/>
</dbReference>
<dbReference type="SMART" id="SM00028">
    <property type="entry name" value="TPR"/>
    <property type="match status" value="3"/>
</dbReference>
<dbReference type="Pfam" id="PF13432">
    <property type="entry name" value="TPR_16"/>
    <property type="match status" value="1"/>
</dbReference>
<dbReference type="PANTHER" id="PTHR12788:SF10">
    <property type="entry name" value="PROTEIN-TYROSINE SULFOTRANSFERASE"/>
    <property type="match status" value="1"/>
</dbReference>
<dbReference type="Pfam" id="PF00515">
    <property type="entry name" value="TPR_1"/>
    <property type="match status" value="1"/>
</dbReference>
<dbReference type="GO" id="GO:0008476">
    <property type="term" value="F:protein-tyrosine sulfotransferase activity"/>
    <property type="evidence" value="ECO:0007669"/>
    <property type="project" value="InterPro"/>
</dbReference>
<keyword evidence="1" id="KW-0808">Transferase</keyword>
<proteinExistence type="predicted"/>
<comment type="caution">
    <text evidence="3">The sequence shown here is derived from an EMBL/GenBank/DDBJ whole genome shotgun (WGS) entry which is preliminary data.</text>
</comment>
<dbReference type="InterPro" id="IPR019734">
    <property type="entry name" value="TPR_rpt"/>
</dbReference>
<dbReference type="InterPro" id="IPR011990">
    <property type="entry name" value="TPR-like_helical_dom_sf"/>
</dbReference>
<dbReference type="PROSITE" id="PS50005">
    <property type="entry name" value="TPR"/>
    <property type="match status" value="1"/>
</dbReference>
<name>A0AAE5ATP3_AGRVI</name>
<dbReference type="EMBL" id="WPHM01000001">
    <property type="protein sequence ID" value="MUZ56153.1"/>
    <property type="molecule type" value="Genomic_DNA"/>
</dbReference>
<evidence type="ECO:0000256" key="1">
    <source>
        <dbReference type="ARBA" id="ARBA00022679"/>
    </source>
</evidence>
<dbReference type="AlphaFoldDB" id="A0AAE5ATP3"/>
<gene>
    <name evidence="3" type="ORF">GOZ95_01625</name>
</gene>
<sequence length="589" mass="65652">MVRNGHERTDTMSALEKLQAQRQRLEPLLAMARQYKPADLANLPLDARRKAEDLQQMACKAARDLAEISIHLHDYAGATELLHAVLLIRVEPSTHSRLADLAQIDGRWSDAIAHYQAAIAAGSPNATFYNALAHCFKQAGRHLEANQTYDLLLNQDPNHLVALNDKSFRSLIAGDFKQGLALAERAASAHPGDLTAHFNLGQALQGVGRMDEAKTAYRKVLDLNPTHVDSYLLLGMLSRARPDDPDIAAMQALHATLADEPARRLKLGFALYKALNDISRHDDAFTYLEDANRERRRQFTAYTIDQDLELMQALQARFTADFVRSTQDNIAKAGFVQSERPIFVVGLPRSGTSLTEQILASHADVYGAGELETLSYAITDAFFEPDRQTLRGPDSVTPKAVNDAARRYIDPVREKAGGARIVDKMPVNFLWVGFIKLMFPDARIVIMKRDPLASGFALYSSYFPSDGMQYSYNQTETARYIAAQRRLCAHWQALFPDDVLELGYEQLTLDQEGETRRLLAFCGLPWDANCLDFHKADRAVMTLSSAQVRQGLYSGVDKKTAHYRHRLGEMIAGLTLAGLLNEERLAANA</sequence>
<dbReference type="SUPFAM" id="SSF48452">
    <property type="entry name" value="TPR-like"/>
    <property type="match status" value="1"/>
</dbReference>
<dbReference type="PROSITE" id="PS50293">
    <property type="entry name" value="TPR_REGION"/>
    <property type="match status" value="1"/>
</dbReference>
<dbReference type="SUPFAM" id="SSF52540">
    <property type="entry name" value="P-loop containing nucleoside triphosphate hydrolases"/>
    <property type="match status" value="1"/>
</dbReference>
<accession>A0AAE5ATP3</accession>
<dbReference type="Pfam" id="PF13469">
    <property type="entry name" value="Sulfotransfer_3"/>
    <property type="match status" value="1"/>
</dbReference>
<evidence type="ECO:0000313" key="3">
    <source>
        <dbReference type="EMBL" id="MUZ56153.1"/>
    </source>
</evidence>
<protein>
    <submittedName>
        <fullName evidence="3">Tetratricopeptide repeat protein</fullName>
    </submittedName>
</protein>
<dbReference type="InterPro" id="IPR027417">
    <property type="entry name" value="P-loop_NTPase"/>
</dbReference>
<dbReference type="Gene3D" id="1.25.40.10">
    <property type="entry name" value="Tetratricopeptide repeat domain"/>
    <property type="match status" value="1"/>
</dbReference>
<evidence type="ECO:0000256" key="2">
    <source>
        <dbReference type="PROSITE-ProRule" id="PRU00339"/>
    </source>
</evidence>
<organism evidence="3 4">
    <name type="scientific">Agrobacterium vitis</name>
    <name type="common">Rhizobium vitis</name>
    <dbReference type="NCBI Taxonomy" id="373"/>
    <lineage>
        <taxon>Bacteria</taxon>
        <taxon>Pseudomonadati</taxon>
        <taxon>Pseudomonadota</taxon>
        <taxon>Alphaproteobacteria</taxon>
        <taxon>Hyphomicrobiales</taxon>
        <taxon>Rhizobiaceae</taxon>
        <taxon>Rhizobium/Agrobacterium group</taxon>
        <taxon>Agrobacterium</taxon>
    </lineage>
</organism>
<feature type="repeat" description="TPR" evidence="2">
    <location>
        <begin position="194"/>
        <end position="227"/>
    </location>
</feature>
<dbReference type="Gene3D" id="3.40.50.300">
    <property type="entry name" value="P-loop containing nucleotide triphosphate hydrolases"/>
    <property type="match status" value="1"/>
</dbReference>
<keyword evidence="2" id="KW-0802">TPR repeat</keyword>
<reference evidence="3 4" key="1">
    <citation type="submission" date="2019-12" db="EMBL/GenBank/DDBJ databases">
        <title>Whole-genome sequencing of Allorhizobium vitis.</title>
        <authorList>
            <person name="Gan H.M."/>
            <person name="Szegedi E."/>
            <person name="Burr T."/>
            <person name="Savka M.A."/>
        </authorList>
    </citation>
    <scope>NUCLEOTIDE SEQUENCE [LARGE SCALE GENOMIC DNA]</scope>
    <source>
        <strain evidence="3 4">CG989</strain>
    </source>
</reference>
<evidence type="ECO:0000313" key="4">
    <source>
        <dbReference type="Proteomes" id="UP000436692"/>
    </source>
</evidence>
<dbReference type="PANTHER" id="PTHR12788">
    <property type="entry name" value="PROTEIN-TYROSINE SULFOTRANSFERASE 2"/>
    <property type="match status" value="1"/>
</dbReference>
<dbReference type="Proteomes" id="UP000436692">
    <property type="component" value="Unassembled WGS sequence"/>
</dbReference>